<dbReference type="RefSeq" id="WP_256381994.1">
    <property type="nucleotide sequence ID" value="NZ_CP101700.1"/>
</dbReference>
<sequence length="117" mass="13347">MATFSLQKAVALTRASLTELKHQPQRKRESKMSNQTSARFKEIYRPGCFYYGGAMFRATSNGITVNIQRKADGSNTFKTMRRVTQEEWDIFFDKNHLSEPAFRDRSGIIAGYAGGRN</sequence>
<reference evidence="2" key="1">
    <citation type="submission" date="2022-07" db="EMBL/GenBank/DDBJ databases">
        <title>Complete genome of MD9.</title>
        <authorList>
            <person name="Cao G."/>
        </authorList>
    </citation>
    <scope>NUCLEOTIDE SEQUENCE</scope>
    <source>
        <strain evidence="2">MD9</strain>
    </source>
</reference>
<proteinExistence type="predicted"/>
<protein>
    <submittedName>
        <fullName evidence="2">Uncharacterized protein</fullName>
    </submittedName>
</protein>
<dbReference type="EMBL" id="CP101700">
    <property type="protein sequence ID" value="UUC20532.1"/>
    <property type="molecule type" value="Genomic_DNA"/>
</dbReference>
<accession>A0AAJ5LEC6</accession>
<evidence type="ECO:0000313" key="2">
    <source>
        <dbReference type="EMBL" id="UUC20532.1"/>
    </source>
</evidence>
<dbReference type="Proteomes" id="UP001058744">
    <property type="component" value="Chromosome"/>
</dbReference>
<dbReference type="AlphaFoldDB" id="A0AAJ5LEC6"/>
<name>A0AAJ5LEC6_9PSED</name>
<gene>
    <name evidence="2" type="ORF">NOV18_08645</name>
</gene>
<feature type="compositionally biased region" description="Basic and acidic residues" evidence="1">
    <location>
        <begin position="19"/>
        <end position="31"/>
    </location>
</feature>
<feature type="region of interest" description="Disordered" evidence="1">
    <location>
        <begin position="17"/>
        <end position="37"/>
    </location>
</feature>
<evidence type="ECO:0000313" key="3">
    <source>
        <dbReference type="Proteomes" id="UP001058744"/>
    </source>
</evidence>
<organism evidence="2 3">
    <name type="scientific">Pseudomonas asiatica</name>
    <dbReference type="NCBI Taxonomy" id="2219225"/>
    <lineage>
        <taxon>Bacteria</taxon>
        <taxon>Pseudomonadati</taxon>
        <taxon>Pseudomonadota</taxon>
        <taxon>Gammaproteobacteria</taxon>
        <taxon>Pseudomonadales</taxon>
        <taxon>Pseudomonadaceae</taxon>
        <taxon>Pseudomonas</taxon>
    </lineage>
</organism>
<evidence type="ECO:0000256" key="1">
    <source>
        <dbReference type="SAM" id="MobiDB-lite"/>
    </source>
</evidence>